<proteinExistence type="predicted"/>
<dbReference type="Proteomes" id="UP000291343">
    <property type="component" value="Unassembled WGS sequence"/>
</dbReference>
<dbReference type="EMBL" id="QKKF02000377">
    <property type="protein sequence ID" value="RZF49137.1"/>
    <property type="molecule type" value="Genomic_DNA"/>
</dbReference>
<dbReference type="OrthoDB" id="10533548at2759"/>
<feature type="compositionally biased region" description="Pro residues" evidence="1">
    <location>
        <begin position="8"/>
        <end position="17"/>
    </location>
</feature>
<evidence type="ECO:0000313" key="3">
    <source>
        <dbReference type="Proteomes" id="UP000291343"/>
    </source>
</evidence>
<organism evidence="2 3">
    <name type="scientific">Laodelphax striatellus</name>
    <name type="common">Small brown planthopper</name>
    <name type="synonym">Delphax striatella</name>
    <dbReference type="NCBI Taxonomy" id="195883"/>
    <lineage>
        <taxon>Eukaryota</taxon>
        <taxon>Metazoa</taxon>
        <taxon>Ecdysozoa</taxon>
        <taxon>Arthropoda</taxon>
        <taxon>Hexapoda</taxon>
        <taxon>Insecta</taxon>
        <taxon>Pterygota</taxon>
        <taxon>Neoptera</taxon>
        <taxon>Paraneoptera</taxon>
        <taxon>Hemiptera</taxon>
        <taxon>Auchenorrhyncha</taxon>
        <taxon>Fulgoroidea</taxon>
        <taxon>Delphacidae</taxon>
        <taxon>Criomorphinae</taxon>
        <taxon>Laodelphax</taxon>
    </lineage>
</organism>
<name>A0A482XV77_LAOST</name>
<evidence type="ECO:0000256" key="1">
    <source>
        <dbReference type="SAM" id="MobiDB-lite"/>
    </source>
</evidence>
<sequence length="110" mass="12724">MKQNNSPRTPPPPPPPHHFCRRRPNNIWRHQECRALANQTDCSFPATKIENKTSRFNLKMQQGDKLKAKNKASHINWLMQRHRLLSLPPTVRLLGLSLPKPATAQSILDY</sequence>
<gene>
    <name evidence="2" type="ORF">LSTR_LSTR008423</name>
</gene>
<dbReference type="InParanoid" id="A0A482XV77"/>
<protein>
    <submittedName>
        <fullName evidence="2">Uncharacterized protein</fullName>
    </submittedName>
</protein>
<reference evidence="2 3" key="1">
    <citation type="journal article" date="2017" name="Gigascience">
        <title>Genome sequence of the small brown planthopper, Laodelphax striatellus.</title>
        <authorList>
            <person name="Zhu J."/>
            <person name="Jiang F."/>
            <person name="Wang X."/>
            <person name="Yang P."/>
            <person name="Bao Y."/>
            <person name="Zhao W."/>
            <person name="Wang W."/>
            <person name="Lu H."/>
            <person name="Wang Q."/>
            <person name="Cui N."/>
            <person name="Li J."/>
            <person name="Chen X."/>
            <person name="Luo L."/>
            <person name="Yu J."/>
            <person name="Kang L."/>
            <person name="Cui F."/>
        </authorList>
    </citation>
    <scope>NUCLEOTIDE SEQUENCE [LARGE SCALE GENOMIC DNA]</scope>
    <source>
        <strain evidence="2">Lst14</strain>
    </source>
</reference>
<evidence type="ECO:0000313" key="2">
    <source>
        <dbReference type="EMBL" id="RZF49137.1"/>
    </source>
</evidence>
<comment type="caution">
    <text evidence="2">The sequence shown here is derived from an EMBL/GenBank/DDBJ whole genome shotgun (WGS) entry which is preliminary data.</text>
</comment>
<dbReference type="AlphaFoldDB" id="A0A482XV77"/>
<feature type="region of interest" description="Disordered" evidence="1">
    <location>
        <begin position="1"/>
        <end position="22"/>
    </location>
</feature>
<keyword evidence="3" id="KW-1185">Reference proteome</keyword>
<accession>A0A482XV77</accession>